<keyword evidence="5" id="KW-1185">Reference proteome</keyword>
<accession>A0A4Y3VCK9</accession>
<dbReference type="InterPro" id="IPR011010">
    <property type="entry name" value="DNA_brk_join_enz"/>
</dbReference>
<proteinExistence type="predicted"/>
<dbReference type="SUPFAM" id="SSF56349">
    <property type="entry name" value="DNA breaking-rejoining enzymes"/>
    <property type="match status" value="1"/>
</dbReference>
<dbReference type="GO" id="GO:0003677">
    <property type="term" value="F:DNA binding"/>
    <property type="evidence" value="ECO:0007669"/>
    <property type="project" value="InterPro"/>
</dbReference>
<dbReference type="GO" id="GO:0006310">
    <property type="term" value="P:DNA recombination"/>
    <property type="evidence" value="ECO:0007669"/>
    <property type="project" value="UniProtKB-KW"/>
</dbReference>
<dbReference type="InterPro" id="IPR002104">
    <property type="entry name" value="Integrase_catalytic"/>
</dbReference>
<dbReference type="PROSITE" id="PS51898">
    <property type="entry name" value="TYR_RECOMBINASE"/>
    <property type="match status" value="1"/>
</dbReference>
<evidence type="ECO:0000313" key="4">
    <source>
        <dbReference type="EMBL" id="GEC02716.1"/>
    </source>
</evidence>
<name>A0A4Y3VCK9_9ACTN</name>
<sequence length="141" mass="15105">MLHDIVVTVLQSKRAWVQPLDFLVVQGFDQYFDERLEKLGAGGSDFLLVNLFGEPLGAPMPPSAMGELFARLSERAGLGRKIGPHMARRAFGSNVVDAGGSWDEVQMLLGQEHPGSVAPYDPGPQPGARGRRAGPLAVRAG</sequence>
<dbReference type="Pfam" id="PF00589">
    <property type="entry name" value="Phage_integrase"/>
    <property type="match status" value="1"/>
</dbReference>
<dbReference type="Proteomes" id="UP000317881">
    <property type="component" value="Unassembled WGS sequence"/>
</dbReference>
<evidence type="ECO:0000259" key="3">
    <source>
        <dbReference type="PROSITE" id="PS51898"/>
    </source>
</evidence>
<dbReference type="EMBL" id="BJND01000004">
    <property type="protein sequence ID" value="GEC02716.1"/>
    <property type="molecule type" value="Genomic_DNA"/>
</dbReference>
<protein>
    <recommendedName>
        <fullName evidence="3">Tyr recombinase domain-containing protein</fullName>
    </recommendedName>
</protein>
<organism evidence="4 5">
    <name type="scientific">Streptomyces spinoverrucosus</name>
    <dbReference type="NCBI Taxonomy" id="284043"/>
    <lineage>
        <taxon>Bacteria</taxon>
        <taxon>Bacillati</taxon>
        <taxon>Actinomycetota</taxon>
        <taxon>Actinomycetes</taxon>
        <taxon>Kitasatosporales</taxon>
        <taxon>Streptomycetaceae</taxon>
        <taxon>Streptomyces</taxon>
    </lineage>
</organism>
<keyword evidence="1" id="KW-0233">DNA recombination</keyword>
<comment type="caution">
    <text evidence="4">The sequence shown here is derived from an EMBL/GenBank/DDBJ whole genome shotgun (WGS) entry which is preliminary data.</text>
</comment>
<gene>
    <name evidence="4" type="ORF">SSP24_03710</name>
</gene>
<evidence type="ECO:0000256" key="1">
    <source>
        <dbReference type="ARBA" id="ARBA00023172"/>
    </source>
</evidence>
<reference evidence="4 5" key="1">
    <citation type="submission" date="2019-06" db="EMBL/GenBank/DDBJ databases">
        <title>Whole genome shotgun sequence of Streptomyces spinoverrucosus NBRC 14228.</title>
        <authorList>
            <person name="Hosoyama A."/>
            <person name="Uohara A."/>
            <person name="Ohji S."/>
            <person name="Ichikawa N."/>
        </authorList>
    </citation>
    <scope>NUCLEOTIDE SEQUENCE [LARGE SCALE GENOMIC DNA]</scope>
    <source>
        <strain evidence="4 5">NBRC 14228</strain>
    </source>
</reference>
<dbReference type="AlphaFoldDB" id="A0A4Y3VCK9"/>
<evidence type="ECO:0000313" key="5">
    <source>
        <dbReference type="Proteomes" id="UP000317881"/>
    </source>
</evidence>
<dbReference type="InterPro" id="IPR013762">
    <property type="entry name" value="Integrase-like_cat_sf"/>
</dbReference>
<dbReference type="GO" id="GO:0015074">
    <property type="term" value="P:DNA integration"/>
    <property type="evidence" value="ECO:0007669"/>
    <property type="project" value="InterPro"/>
</dbReference>
<feature type="domain" description="Tyr recombinase" evidence="3">
    <location>
        <begin position="1"/>
        <end position="135"/>
    </location>
</feature>
<feature type="region of interest" description="Disordered" evidence="2">
    <location>
        <begin position="113"/>
        <end position="141"/>
    </location>
</feature>
<dbReference type="CDD" id="cd00397">
    <property type="entry name" value="DNA_BRE_C"/>
    <property type="match status" value="1"/>
</dbReference>
<dbReference type="Gene3D" id="1.10.443.10">
    <property type="entry name" value="Intergrase catalytic core"/>
    <property type="match status" value="1"/>
</dbReference>
<evidence type="ECO:0000256" key="2">
    <source>
        <dbReference type="SAM" id="MobiDB-lite"/>
    </source>
</evidence>